<dbReference type="Pfam" id="PF00075">
    <property type="entry name" value="RNase_H"/>
    <property type="match status" value="1"/>
</dbReference>
<dbReference type="Pfam" id="PF00078">
    <property type="entry name" value="RVT_1"/>
    <property type="match status" value="1"/>
</dbReference>
<dbReference type="InterPro" id="IPR043502">
    <property type="entry name" value="DNA/RNA_pol_sf"/>
</dbReference>
<dbReference type="InterPro" id="IPR036691">
    <property type="entry name" value="Endo/exonu/phosph_ase_sf"/>
</dbReference>
<dbReference type="InterPro" id="IPR036397">
    <property type="entry name" value="RNaseH_sf"/>
</dbReference>
<dbReference type="CDD" id="cd09076">
    <property type="entry name" value="L1-EN"/>
    <property type="match status" value="1"/>
</dbReference>
<feature type="region of interest" description="Disordered" evidence="2">
    <location>
        <begin position="1"/>
        <end position="120"/>
    </location>
</feature>
<dbReference type="SUPFAM" id="SSF56219">
    <property type="entry name" value="DNase I-like"/>
    <property type="match status" value="1"/>
</dbReference>
<dbReference type="PROSITE" id="PS50879">
    <property type="entry name" value="RNASE_H_1"/>
    <property type="match status" value="1"/>
</dbReference>
<feature type="domain" description="Reverse transcriptase" evidence="3">
    <location>
        <begin position="667"/>
        <end position="935"/>
    </location>
</feature>
<dbReference type="InterPro" id="IPR005135">
    <property type="entry name" value="Endo/exonuclease/phosphatase"/>
</dbReference>
<name>A0A8H5M3R3_9AGAR</name>
<feature type="coiled-coil region" evidence="1">
    <location>
        <begin position="572"/>
        <end position="600"/>
    </location>
</feature>
<proteinExistence type="predicted"/>
<evidence type="ECO:0008006" key="7">
    <source>
        <dbReference type="Google" id="ProtNLM"/>
    </source>
</evidence>
<dbReference type="Pfam" id="PF03372">
    <property type="entry name" value="Exo_endo_phos"/>
    <property type="match status" value="1"/>
</dbReference>
<keyword evidence="1" id="KW-0175">Coiled coil</keyword>
<reference evidence="5 6" key="1">
    <citation type="journal article" date="2020" name="ISME J.">
        <title>Uncovering the hidden diversity of litter-decomposition mechanisms in mushroom-forming fungi.</title>
        <authorList>
            <person name="Floudas D."/>
            <person name="Bentzer J."/>
            <person name="Ahren D."/>
            <person name="Johansson T."/>
            <person name="Persson P."/>
            <person name="Tunlid A."/>
        </authorList>
    </citation>
    <scope>NUCLEOTIDE SEQUENCE [LARGE SCALE GENOMIC DNA]</scope>
    <source>
        <strain evidence="5 6">CBS 661.87</strain>
    </source>
</reference>
<evidence type="ECO:0000259" key="3">
    <source>
        <dbReference type="PROSITE" id="PS50878"/>
    </source>
</evidence>
<dbReference type="InterPro" id="IPR002156">
    <property type="entry name" value="RNaseH_domain"/>
</dbReference>
<dbReference type="EMBL" id="JAACJP010000014">
    <property type="protein sequence ID" value="KAF5380150.1"/>
    <property type="molecule type" value="Genomic_DNA"/>
</dbReference>
<dbReference type="GO" id="GO:0004523">
    <property type="term" value="F:RNA-DNA hybrid ribonuclease activity"/>
    <property type="evidence" value="ECO:0007669"/>
    <property type="project" value="InterPro"/>
</dbReference>
<gene>
    <name evidence="5" type="ORF">D9615_006149</name>
</gene>
<dbReference type="OrthoDB" id="416119at2759"/>
<evidence type="ECO:0000259" key="4">
    <source>
        <dbReference type="PROSITE" id="PS50879"/>
    </source>
</evidence>
<dbReference type="Proteomes" id="UP000565441">
    <property type="component" value="Unassembled WGS sequence"/>
</dbReference>
<dbReference type="PROSITE" id="PS50878">
    <property type="entry name" value="RT_POL"/>
    <property type="match status" value="1"/>
</dbReference>
<evidence type="ECO:0000256" key="1">
    <source>
        <dbReference type="SAM" id="Coils"/>
    </source>
</evidence>
<evidence type="ECO:0000256" key="2">
    <source>
        <dbReference type="SAM" id="MobiDB-lite"/>
    </source>
</evidence>
<comment type="caution">
    <text evidence="5">The sequence shown here is derived from an EMBL/GenBank/DDBJ whole genome shotgun (WGS) entry which is preliminary data.</text>
</comment>
<sequence>MVSVRGSPGQKIGPYSQLWLPLEDSPLPDTTGDESPTPQRLPGPPPTEAGRQGGDGNTRLLTEPAAQPTYTASNPTTNTPHPTEPTPNTQQGSNTPNPANARPATQAPPRTITDHFNPPRHAINNKILRANIRIGSYNIRGGGSRQTSNKWDQINQIMREDKLGILAVQETHLTRSKVNRLNGMFEKRLLIINSSLHRRTNAAGVAIILNKQWTAWNETHHWEIVPGQALLVQIPWKNSRESTRTILAIYAPNDPAENRELWITLQRAFRNNRLPNPNFMIGDFNIIEDALDRIPAHEGDASAVEELRTLKNQLNLIDGWRTENGEEKAYSYLQSTTFSQSRIDRIYINPELYPSTREWEISHEVSLSDHNLVSVQYFDSGAPKIGRGRWSIPQYATDDEEFIKNLKPLLAQALSPTKPENVPPEPNSQQRLKTLKTAIKAHAKKYVSEKVPESKKKIAAKERELKKILNEIWTSDDEKKERAAELEIEIRKLQLHHHLSTRERTHLKFAKENELIGKTWINVNKDIKGRDQILALQKPEPEARGGLEYNSDKMVEIARKYHSEIQSIGKCYDVAREEREKAKEEALNALDTRLTEEESEDLNKPLTAKEIREAVYNSAAEKSPGLDGIPTEIWRALTKDPERIDEDEDEEEIQDAACLLRDAFNDIIENGILTKTGFAAGWMSPIFKKKDKTKIENYRPITVLNADYKIMTKTAGFMKGRRIENQTDLIRIMIDYGQNENAKGLLIFLDQEKAYDKILHDFLYETLERMNFPPTFIQSVKSIYGSAWTKVMINGCVSDAFKVTRGVRQGDPLSCLLFNFAIESLACMIRKSHLKGFPIPNTPERLIISMFADDTTVFLAKDDRLEDITALLERWCIASGAKFNVDKTEIIPIGDKEYRDTIIRTRGEEEGRPPIPANIKIARQGEPVRALGAFVGNGVENGGVWTPTIEDIENEDLGAYPRLSIHNEEEFTTIYTDGSGIEIGTTAASAGGGVFFGDDDPRNVAFRLPNSLPHTNNAAEVAAVLAAVEKARLDEPITINSDSKITIQAISQLAIEIEDLGWIETSNREVLEPLFAMLRNRTAPTNINKVKAHSGIHGNERADNLANEGAHHPTPQIVLLLTPNAFKTTQGARLHSTTQALLYKGIRKIKASKTKARRQTTCHLDIARHEIEQRTGRAPTDKAIWSSLRKGHLLTNKRARQLIWKLMHHGLPIGEFWNQITNYEHRAECRECGTTESPEHIFTECKFSGQETIWKTVKTIFKNKKIPWRTPSLGTVLGCGISELTHGQNKNKLTAADRLYTIIIAEASQQIWRTRCD</sequence>
<feature type="compositionally biased region" description="Low complexity" evidence="2">
    <location>
        <begin position="74"/>
        <end position="89"/>
    </location>
</feature>
<evidence type="ECO:0000313" key="6">
    <source>
        <dbReference type="Proteomes" id="UP000565441"/>
    </source>
</evidence>
<dbReference type="SUPFAM" id="SSF56672">
    <property type="entry name" value="DNA/RNA polymerases"/>
    <property type="match status" value="1"/>
</dbReference>
<dbReference type="InterPro" id="IPR000477">
    <property type="entry name" value="RT_dom"/>
</dbReference>
<feature type="coiled-coil region" evidence="1">
    <location>
        <begin position="451"/>
        <end position="496"/>
    </location>
</feature>
<dbReference type="Gene3D" id="3.60.10.10">
    <property type="entry name" value="Endonuclease/exonuclease/phosphatase"/>
    <property type="match status" value="1"/>
</dbReference>
<organism evidence="5 6">
    <name type="scientific">Tricholomella constricta</name>
    <dbReference type="NCBI Taxonomy" id="117010"/>
    <lineage>
        <taxon>Eukaryota</taxon>
        <taxon>Fungi</taxon>
        <taxon>Dikarya</taxon>
        <taxon>Basidiomycota</taxon>
        <taxon>Agaricomycotina</taxon>
        <taxon>Agaricomycetes</taxon>
        <taxon>Agaricomycetidae</taxon>
        <taxon>Agaricales</taxon>
        <taxon>Tricholomatineae</taxon>
        <taxon>Lyophyllaceae</taxon>
        <taxon>Tricholomella</taxon>
    </lineage>
</organism>
<dbReference type="PANTHER" id="PTHR19446">
    <property type="entry name" value="REVERSE TRANSCRIPTASES"/>
    <property type="match status" value="1"/>
</dbReference>
<dbReference type="SUPFAM" id="SSF53098">
    <property type="entry name" value="Ribonuclease H-like"/>
    <property type="match status" value="1"/>
</dbReference>
<dbReference type="Gene3D" id="3.30.420.10">
    <property type="entry name" value="Ribonuclease H-like superfamily/Ribonuclease H"/>
    <property type="match status" value="1"/>
</dbReference>
<dbReference type="GO" id="GO:0003676">
    <property type="term" value="F:nucleic acid binding"/>
    <property type="evidence" value="ECO:0007669"/>
    <property type="project" value="InterPro"/>
</dbReference>
<protein>
    <recommendedName>
        <fullName evidence="7">Reverse transcriptase</fullName>
    </recommendedName>
</protein>
<keyword evidence="6" id="KW-1185">Reference proteome</keyword>
<accession>A0A8H5M3R3</accession>
<feature type="domain" description="RNase H type-1" evidence="4">
    <location>
        <begin position="968"/>
        <end position="1111"/>
    </location>
</feature>
<dbReference type="CDD" id="cd01650">
    <property type="entry name" value="RT_nLTR_like"/>
    <property type="match status" value="1"/>
</dbReference>
<evidence type="ECO:0000313" key="5">
    <source>
        <dbReference type="EMBL" id="KAF5380150.1"/>
    </source>
</evidence>
<dbReference type="InterPro" id="IPR012337">
    <property type="entry name" value="RNaseH-like_sf"/>
</dbReference>